<dbReference type="EMBL" id="JAFLNF010000006">
    <property type="protein sequence ID" value="MBO0346456.1"/>
    <property type="molecule type" value="Genomic_DNA"/>
</dbReference>
<feature type="transmembrane region" description="Helical" evidence="1">
    <location>
        <begin position="62"/>
        <end position="80"/>
    </location>
</feature>
<feature type="transmembrane region" description="Helical" evidence="1">
    <location>
        <begin position="134"/>
        <end position="155"/>
    </location>
</feature>
<proteinExistence type="predicted"/>
<comment type="caution">
    <text evidence="2">The sequence shown here is derived from an EMBL/GenBank/DDBJ whole genome shotgun (WGS) entry which is preliminary data.</text>
</comment>
<dbReference type="Proteomes" id="UP000664779">
    <property type="component" value="Unassembled WGS sequence"/>
</dbReference>
<evidence type="ECO:0000256" key="1">
    <source>
        <dbReference type="SAM" id="Phobius"/>
    </source>
</evidence>
<reference evidence="2" key="1">
    <citation type="submission" date="2021-03" db="EMBL/GenBank/DDBJ databases">
        <title>Roseibium sp. CAU 1637 isolated from Incheon.</title>
        <authorList>
            <person name="Kim W."/>
        </authorList>
    </citation>
    <scope>NUCLEOTIDE SEQUENCE</scope>
    <source>
        <strain evidence="2">CAU 1637</strain>
    </source>
</reference>
<evidence type="ECO:0008006" key="4">
    <source>
        <dbReference type="Google" id="ProtNLM"/>
    </source>
</evidence>
<feature type="transmembrane region" description="Helical" evidence="1">
    <location>
        <begin position="100"/>
        <end position="122"/>
    </location>
</feature>
<feature type="transmembrane region" description="Helical" evidence="1">
    <location>
        <begin position="38"/>
        <end position="56"/>
    </location>
</feature>
<evidence type="ECO:0000313" key="2">
    <source>
        <dbReference type="EMBL" id="MBO0346456.1"/>
    </source>
</evidence>
<name>A0A939ER66_9HYPH</name>
<keyword evidence="1" id="KW-0812">Transmembrane</keyword>
<sequence length="173" mass="18989">MTFYVEIIRHTPSGVWLLLVYCLYAAISQLRVRQVRPLTVLIVPAIFGCLAVARGLQGSHAPIFWLGCFTGLVLAWSALLMTRPVSQHLRNGRLQTGRDFFAALLIPMTFIGHYITGVLQALEPGALLTSQAQFMMAVLITLPATYMGTRAAGYLRNKAQSVVRTDAIEPAVS</sequence>
<keyword evidence="1" id="KW-0472">Membrane</keyword>
<evidence type="ECO:0000313" key="3">
    <source>
        <dbReference type="Proteomes" id="UP000664779"/>
    </source>
</evidence>
<accession>A0A939ER66</accession>
<protein>
    <recommendedName>
        <fullName evidence="4">Transmembrane protein</fullName>
    </recommendedName>
</protein>
<dbReference type="RefSeq" id="WP_206942231.1">
    <property type="nucleotide sequence ID" value="NZ_JAFLNF010000006.1"/>
</dbReference>
<feature type="transmembrane region" description="Helical" evidence="1">
    <location>
        <begin position="7"/>
        <end position="26"/>
    </location>
</feature>
<gene>
    <name evidence="2" type="ORF">J0X15_14580</name>
</gene>
<keyword evidence="1" id="KW-1133">Transmembrane helix</keyword>
<organism evidence="2 3">
    <name type="scientific">Roseibium limicola</name>
    <dbReference type="NCBI Taxonomy" id="2816037"/>
    <lineage>
        <taxon>Bacteria</taxon>
        <taxon>Pseudomonadati</taxon>
        <taxon>Pseudomonadota</taxon>
        <taxon>Alphaproteobacteria</taxon>
        <taxon>Hyphomicrobiales</taxon>
        <taxon>Stappiaceae</taxon>
        <taxon>Roseibium</taxon>
    </lineage>
</organism>
<keyword evidence="3" id="KW-1185">Reference proteome</keyword>
<dbReference type="AlphaFoldDB" id="A0A939ER66"/>